<evidence type="ECO:0000256" key="2">
    <source>
        <dbReference type="ARBA" id="ARBA00006472"/>
    </source>
</evidence>
<dbReference type="Gene3D" id="3.10.180.10">
    <property type="entry name" value="2,3-Dihydroxybiphenyl 1,2-Dioxygenase, domain 1"/>
    <property type="match status" value="1"/>
</dbReference>
<evidence type="ECO:0000256" key="1">
    <source>
        <dbReference type="ARBA" id="ARBA00001554"/>
    </source>
</evidence>
<evidence type="ECO:0000313" key="8">
    <source>
        <dbReference type="Proteomes" id="UP000234300"/>
    </source>
</evidence>
<feature type="domain" description="Glyoxalase-like" evidence="6">
    <location>
        <begin position="150"/>
        <end position="262"/>
    </location>
</feature>
<evidence type="ECO:0000256" key="4">
    <source>
        <dbReference type="ARBA" id="ARBA00021735"/>
    </source>
</evidence>
<name>A0A2H1K438_BREAU</name>
<dbReference type="InterPro" id="IPR029068">
    <property type="entry name" value="Glyas_Bleomycin-R_OHBP_Dase"/>
</dbReference>
<dbReference type="GO" id="GO:0008124">
    <property type="term" value="F:4-alpha-hydroxytetrahydrobiopterin dehydratase activity"/>
    <property type="evidence" value="ECO:0007669"/>
    <property type="project" value="UniProtKB-EC"/>
</dbReference>
<dbReference type="SUPFAM" id="SSF54593">
    <property type="entry name" value="Glyoxalase/Bleomycin resistance protein/Dihydroxybiphenyl dioxygenase"/>
    <property type="match status" value="1"/>
</dbReference>
<dbReference type="InterPro" id="IPR001533">
    <property type="entry name" value="Pterin_deHydtase"/>
</dbReference>
<dbReference type="EMBL" id="FXZI01000008">
    <property type="protein sequence ID" value="SMX94555.1"/>
    <property type="molecule type" value="Genomic_DNA"/>
</dbReference>
<dbReference type="PANTHER" id="PTHR12599:SF0">
    <property type="entry name" value="PTERIN-4-ALPHA-CARBINOLAMINE DEHYDRATASE"/>
    <property type="match status" value="1"/>
</dbReference>
<evidence type="ECO:0000256" key="5">
    <source>
        <dbReference type="ARBA" id="ARBA00023239"/>
    </source>
</evidence>
<reference evidence="7 8" key="1">
    <citation type="submission" date="2017-03" db="EMBL/GenBank/DDBJ databases">
        <authorList>
            <person name="Afonso C.L."/>
            <person name="Miller P.J."/>
            <person name="Scott M.A."/>
            <person name="Spackman E."/>
            <person name="Goraichik I."/>
            <person name="Dimitrov K.M."/>
            <person name="Suarez D.L."/>
            <person name="Swayne D.E."/>
        </authorList>
    </citation>
    <scope>NUCLEOTIDE SEQUENCE [LARGE SCALE GENOMIC DNA]</scope>
    <source>
        <strain evidence="8">8(6)</strain>
    </source>
</reference>
<dbReference type="Pfam" id="PF18029">
    <property type="entry name" value="Glyoxalase_6"/>
    <property type="match status" value="1"/>
</dbReference>
<dbReference type="RefSeq" id="WP_257948851.1">
    <property type="nucleotide sequence ID" value="NZ_FXZI01000008.1"/>
</dbReference>
<proteinExistence type="inferred from homology"/>
<evidence type="ECO:0000313" key="7">
    <source>
        <dbReference type="EMBL" id="SMX94555.1"/>
    </source>
</evidence>
<keyword evidence="5 7" id="KW-0456">Lyase</keyword>
<gene>
    <name evidence="7" type="ORF">BAURA86_02391</name>
</gene>
<accession>A0A2H1K438</accession>
<dbReference type="InterPro" id="IPR036428">
    <property type="entry name" value="PCD_sf"/>
</dbReference>
<evidence type="ECO:0000256" key="3">
    <source>
        <dbReference type="ARBA" id="ARBA00013252"/>
    </source>
</evidence>
<comment type="catalytic activity">
    <reaction evidence="1">
        <text>(4aS,6R)-4a-hydroxy-L-erythro-5,6,7,8-tetrahydrobiopterin = (6R)-L-erythro-6,7-dihydrobiopterin + H2O</text>
        <dbReference type="Rhea" id="RHEA:11920"/>
        <dbReference type="ChEBI" id="CHEBI:15377"/>
        <dbReference type="ChEBI" id="CHEBI:15642"/>
        <dbReference type="ChEBI" id="CHEBI:43120"/>
        <dbReference type="EC" id="4.2.1.96"/>
    </reaction>
</comment>
<dbReference type="InterPro" id="IPR041581">
    <property type="entry name" value="Glyoxalase_6"/>
</dbReference>
<comment type="similarity">
    <text evidence="2">Belongs to the pterin-4-alpha-carbinolamine dehydratase family.</text>
</comment>
<protein>
    <recommendedName>
        <fullName evidence="4">Putative pterin-4-alpha-carbinolamine dehydratase</fullName>
        <ecNumber evidence="3">4.2.1.96</ecNumber>
    </recommendedName>
</protein>
<dbReference type="Pfam" id="PF01329">
    <property type="entry name" value="Pterin_4a"/>
    <property type="match status" value="1"/>
</dbReference>
<dbReference type="CDD" id="cd00488">
    <property type="entry name" value="PCD_DCoH"/>
    <property type="match status" value="1"/>
</dbReference>
<dbReference type="AlphaFoldDB" id="A0A2H1K438"/>
<sequence length="267" mass="28425">MYTEMRIPRLRAALWTSTRGDSASVADGAKHNCEAQEEWNVGNNEVLTSSQIFDAGIEDWRQLAGPIRARFPTDDFTQGLVFVNAIGEAAQKANHSPDIALTSTGVTVTLSSHGVGGVIDDDIALARRISELAAEAGLAADTASLMQAEFALDTGSGDRAASFYAALLGSEPAGVHSGGDLVDPTGQMNSLLWWQEPRENSRFPLPESAVPQSWHLDAWVSHDEAENRIAAALAAGGQLVSDKAAPSYWVLEDPDGNRACICAPMVH</sequence>
<evidence type="ECO:0000259" key="6">
    <source>
        <dbReference type="Pfam" id="PF18029"/>
    </source>
</evidence>
<dbReference type="EC" id="4.2.1.96" evidence="3"/>
<dbReference type="Gene3D" id="3.30.1360.20">
    <property type="entry name" value="Transcriptional coactivator/pterin dehydratase"/>
    <property type="match status" value="1"/>
</dbReference>
<dbReference type="GO" id="GO:0006729">
    <property type="term" value="P:tetrahydrobiopterin biosynthetic process"/>
    <property type="evidence" value="ECO:0007669"/>
    <property type="project" value="InterPro"/>
</dbReference>
<organism evidence="7 8">
    <name type="scientific">Brevibacterium aurantiacum</name>
    <dbReference type="NCBI Taxonomy" id="273384"/>
    <lineage>
        <taxon>Bacteria</taxon>
        <taxon>Bacillati</taxon>
        <taxon>Actinomycetota</taxon>
        <taxon>Actinomycetes</taxon>
        <taxon>Micrococcales</taxon>
        <taxon>Brevibacteriaceae</taxon>
        <taxon>Brevibacterium</taxon>
    </lineage>
</organism>
<dbReference type="Proteomes" id="UP000234300">
    <property type="component" value="Unassembled WGS sequence"/>
</dbReference>
<dbReference type="SUPFAM" id="SSF55248">
    <property type="entry name" value="PCD-like"/>
    <property type="match status" value="1"/>
</dbReference>
<dbReference type="PANTHER" id="PTHR12599">
    <property type="entry name" value="PTERIN-4-ALPHA-CARBINOLAMINE DEHYDRATASE"/>
    <property type="match status" value="1"/>
</dbReference>